<dbReference type="SUPFAM" id="SSF53756">
    <property type="entry name" value="UDP-Glycosyltransferase/glycogen phosphorylase"/>
    <property type="match status" value="1"/>
</dbReference>
<protein>
    <submittedName>
        <fullName evidence="5">Glycosyltransferase involved in cell wall bisynthesis</fullName>
    </submittedName>
</protein>
<keyword evidence="1" id="KW-0328">Glycosyltransferase</keyword>
<feature type="domain" description="Glycosyltransferase subfamily 4-like N-terminal" evidence="4">
    <location>
        <begin position="205"/>
        <end position="386"/>
    </location>
</feature>
<evidence type="ECO:0000259" key="3">
    <source>
        <dbReference type="Pfam" id="PF00534"/>
    </source>
</evidence>
<dbReference type="Gene3D" id="3.40.50.2000">
    <property type="entry name" value="Glycogen Phosphorylase B"/>
    <property type="match status" value="2"/>
</dbReference>
<dbReference type="InterPro" id="IPR050194">
    <property type="entry name" value="Glycosyltransferase_grp1"/>
</dbReference>
<proteinExistence type="predicted"/>
<name>A0A1H2M061_9ACTN</name>
<dbReference type="AlphaFoldDB" id="A0A1H2M061"/>
<dbReference type="GO" id="GO:1901137">
    <property type="term" value="P:carbohydrate derivative biosynthetic process"/>
    <property type="evidence" value="ECO:0007669"/>
    <property type="project" value="UniProtKB-ARBA"/>
</dbReference>
<dbReference type="GO" id="GO:0016758">
    <property type="term" value="F:hexosyltransferase activity"/>
    <property type="evidence" value="ECO:0007669"/>
    <property type="project" value="TreeGrafter"/>
</dbReference>
<dbReference type="PANTHER" id="PTHR45947">
    <property type="entry name" value="SULFOQUINOVOSYL TRANSFERASE SQD2"/>
    <property type="match status" value="1"/>
</dbReference>
<dbReference type="Proteomes" id="UP000182977">
    <property type="component" value="Chromosome I"/>
</dbReference>
<dbReference type="Pfam" id="PF00534">
    <property type="entry name" value="Glycos_transf_1"/>
    <property type="match status" value="1"/>
</dbReference>
<evidence type="ECO:0000313" key="5">
    <source>
        <dbReference type="EMBL" id="SDU86271.1"/>
    </source>
</evidence>
<dbReference type="STRING" id="419479.SAMN04488563_6868"/>
<dbReference type="PANTHER" id="PTHR45947:SF3">
    <property type="entry name" value="SULFOQUINOVOSYL TRANSFERASE SQD2"/>
    <property type="match status" value="1"/>
</dbReference>
<dbReference type="RefSeq" id="WP_052762942.1">
    <property type="nucleotide sequence ID" value="NZ_LBMC01000043.1"/>
</dbReference>
<dbReference type="InterPro" id="IPR001296">
    <property type="entry name" value="Glyco_trans_1"/>
</dbReference>
<gene>
    <name evidence="5" type="ORF">SAMN04488563_6868</name>
</gene>
<keyword evidence="6" id="KW-1185">Reference proteome</keyword>
<sequence>MVTDGKSARGTVHEAAKLQIADGALTQLLAQHRRNVELTAALAESQPLNQRVVRALRRARRNAWRLHRYPGDFRRALRPTVSGVKPAQADLDAVRSLMDAARHDEAIALAAALLPAKATDTEFLDLARNAFARAGALSLQLRATSALRELENTPSRESQERKVVGRIRETEAGWLPRVPAASPVTDPVDGRVLHLLKSAMPYRQTGYTMRSRYIIDAQRAAGLDPVVITAAGFPHEAGLEHPPATEVIGGVVHHYLEQPPASVLKGPVDQYLDAYASAAARRVPEIAPSLIHVHSGHRGYEAALVGVTLARAFRLPLVYEVRGFFESLWSRERPWNESGELYERRMATEARCMAAADAVVTLSESMRAQIIARGIAPQKVHVAPNGVDVTAFTPGARPSRLAERLGLEGKLVFGYISNLDHRREGHETLIRAAVELRARGVPAVALIVGDGDRRAELEKLAADERAGDSVLFTGRVPHDQVLDYYRSLDVFVVPRADERAARLVTPLKPFEAMAAGVPLVVAALDPLLEIIGAGDRGRSFPPGDASALADVLAELNLDPDTRRDLAKRGRDWVVAEHQWSANAARYRAIYAAVLGGR</sequence>
<organism evidence="5 6">
    <name type="scientific">Jiangella alkaliphila</name>
    <dbReference type="NCBI Taxonomy" id="419479"/>
    <lineage>
        <taxon>Bacteria</taxon>
        <taxon>Bacillati</taxon>
        <taxon>Actinomycetota</taxon>
        <taxon>Actinomycetes</taxon>
        <taxon>Jiangellales</taxon>
        <taxon>Jiangellaceae</taxon>
        <taxon>Jiangella</taxon>
    </lineage>
</organism>
<accession>A0A1H2M061</accession>
<evidence type="ECO:0000313" key="6">
    <source>
        <dbReference type="Proteomes" id="UP000182977"/>
    </source>
</evidence>
<keyword evidence="2 5" id="KW-0808">Transferase</keyword>
<dbReference type="InterPro" id="IPR028098">
    <property type="entry name" value="Glyco_trans_4-like_N"/>
</dbReference>
<feature type="domain" description="Glycosyl transferase family 1" evidence="3">
    <location>
        <begin position="408"/>
        <end position="572"/>
    </location>
</feature>
<reference evidence="6" key="1">
    <citation type="submission" date="2016-10" db="EMBL/GenBank/DDBJ databases">
        <authorList>
            <person name="Varghese N."/>
            <person name="Submissions S."/>
        </authorList>
    </citation>
    <scope>NUCLEOTIDE SEQUENCE [LARGE SCALE GENOMIC DNA]</scope>
    <source>
        <strain evidence="6">DSM 45079</strain>
    </source>
</reference>
<dbReference type="Pfam" id="PF13579">
    <property type="entry name" value="Glyco_trans_4_4"/>
    <property type="match status" value="1"/>
</dbReference>
<evidence type="ECO:0000256" key="1">
    <source>
        <dbReference type="ARBA" id="ARBA00022676"/>
    </source>
</evidence>
<dbReference type="EMBL" id="LT629791">
    <property type="protein sequence ID" value="SDU86271.1"/>
    <property type="molecule type" value="Genomic_DNA"/>
</dbReference>
<evidence type="ECO:0000259" key="4">
    <source>
        <dbReference type="Pfam" id="PF13579"/>
    </source>
</evidence>
<evidence type="ECO:0000256" key="2">
    <source>
        <dbReference type="ARBA" id="ARBA00022679"/>
    </source>
</evidence>
<dbReference type="CDD" id="cd03794">
    <property type="entry name" value="GT4_WbuB-like"/>
    <property type="match status" value="1"/>
</dbReference>